<feature type="transmembrane region" description="Helical" evidence="1">
    <location>
        <begin position="20"/>
        <end position="44"/>
    </location>
</feature>
<organism evidence="2 3">
    <name type="scientific">Phytophthora aleatoria</name>
    <dbReference type="NCBI Taxonomy" id="2496075"/>
    <lineage>
        <taxon>Eukaryota</taxon>
        <taxon>Sar</taxon>
        <taxon>Stramenopiles</taxon>
        <taxon>Oomycota</taxon>
        <taxon>Peronosporomycetes</taxon>
        <taxon>Peronosporales</taxon>
        <taxon>Peronosporaceae</taxon>
        <taxon>Phytophthora</taxon>
    </lineage>
</organism>
<dbReference type="Proteomes" id="UP000709295">
    <property type="component" value="Unassembled WGS sequence"/>
</dbReference>
<keyword evidence="1" id="KW-0472">Membrane</keyword>
<keyword evidence="1" id="KW-1133">Transmembrane helix</keyword>
<keyword evidence="3" id="KW-1185">Reference proteome</keyword>
<gene>
    <name evidence="2" type="ORF">JG688_00012895</name>
</gene>
<evidence type="ECO:0000256" key="1">
    <source>
        <dbReference type="SAM" id="Phobius"/>
    </source>
</evidence>
<comment type="caution">
    <text evidence="2">The sequence shown here is derived from an EMBL/GenBank/DDBJ whole genome shotgun (WGS) entry which is preliminary data.</text>
</comment>
<evidence type="ECO:0000313" key="3">
    <source>
        <dbReference type="Proteomes" id="UP000709295"/>
    </source>
</evidence>
<keyword evidence="1" id="KW-0812">Transmembrane</keyword>
<name>A0A8J5ME73_9STRA</name>
<proteinExistence type="predicted"/>
<reference evidence="2" key="1">
    <citation type="submission" date="2021-01" db="EMBL/GenBank/DDBJ databases">
        <title>Phytophthora aleatoria, a newly-described species from Pinus radiata is distinct from Phytophthora cactorum isolates based on comparative genomics.</title>
        <authorList>
            <person name="Mcdougal R."/>
            <person name="Panda P."/>
            <person name="Williams N."/>
            <person name="Studholme D.J."/>
        </authorList>
    </citation>
    <scope>NUCLEOTIDE SEQUENCE</scope>
    <source>
        <strain evidence="2">NZFS 4037</strain>
    </source>
</reference>
<accession>A0A8J5ME73</accession>
<protein>
    <submittedName>
        <fullName evidence="2">Uncharacterized protein</fullName>
    </submittedName>
</protein>
<evidence type="ECO:0000313" key="2">
    <source>
        <dbReference type="EMBL" id="KAG6953281.1"/>
    </source>
</evidence>
<sequence>MWLLRNCTYLSSEAITFFSAAYAGCTTDGTLFSLFLLGFMVFFVREGRNVTLKKKNMDAHAGRCSNCWDASCVDCSVGDKNESKNGMKETPQERWMDVVQSATCPEDRSLQDVLTRIVGCDNVPRKKNKFLNFVTNSLRPESNEATPVEETASKKWQSATETEETVAVITSTDKVVSYWYRNSTLANKE</sequence>
<dbReference type="AlphaFoldDB" id="A0A8J5ME73"/>
<dbReference type="EMBL" id="JAENGY010001038">
    <property type="protein sequence ID" value="KAG6953281.1"/>
    <property type="molecule type" value="Genomic_DNA"/>
</dbReference>